<dbReference type="EMBL" id="LAZR01043807">
    <property type="protein sequence ID" value="KKL06202.1"/>
    <property type="molecule type" value="Genomic_DNA"/>
</dbReference>
<protein>
    <submittedName>
        <fullName evidence="1">Uncharacterized protein</fullName>
    </submittedName>
</protein>
<proteinExistence type="predicted"/>
<comment type="caution">
    <text evidence="1">The sequence shown here is derived from an EMBL/GenBank/DDBJ whole genome shotgun (WGS) entry which is preliminary data.</text>
</comment>
<sequence>MTTSYFVISASGGGTRIEKLTKKELLENFAGHYYGEDVKMACDLPNNDPNYWGDTDIIIIKGEIVLPKGVKTVTAWEVD</sequence>
<gene>
    <name evidence="1" type="ORF">LCGC14_2598380</name>
</gene>
<reference evidence="1" key="1">
    <citation type="journal article" date="2015" name="Nature">
        <title>Complex archaea that bridge the gap between prokaryotes and eukaryotes.</title>
        <authorList>
            <person name="Spang A."/>
            <person name="Saw J.H."/>
            <person name="Jorgensen S.L."/>
            <person name="Zaremba-Niedzwiedzka K."/>
            <person name="Martijn J."/>
            <person name="Lind A.E."/>
            <person name="van Eijk R."/>
            <person name="Schleper C."/>
            <person name="Guy L."/>
            <person name="Ettema T.J."/>
        </authorList>
    </citation>
    <scope>NUCLEOTIDE SEQUENCE</scope>
</reference>
<dbReference type="AlphaFoldDB" id="A0A0F9AXE2"/>
<accession>A0A0F9AXE2</accession>
<evidence type="ECO:0000313" key="1">
    <source>
        <dbReference type="EMBL" id="KKL06202.1"/>
    </source>
</evidence>
<organism evidence="1">
    <name type="scientific">marine sediment metagenome</name>
    <dbReference type="NCBI Taxonomy" id="412755"/>
    <lineage>
        <taxon>unclassified sequences</taxon>
        <taxon>metagenomes</taxon>
        <taxon>ecological metagenomes</taxon>
    </lineage>
</organism>
<name>A0A0F9AXE2_9ZZZZ</name>